<accession>A0AA51NB92</accession>
<dbReference type="AlphaFoldDB" id="A0AA51NB92"/>
<reference evidence="1 2" key="1">
    <citation type="submission" date="2023-08" db="EMBL/GenBank/DDBJ databases">
        <title>Comparative genomics and taxonomic characterization of three novel marine species of genus Marivirga.</title>
        <authorList>
            <person name="Muhammad N."/>
            <person name="Kim S.-G."/>
        </authorList>
    </citation>
    <scope>NUCLEOTIDE SEQUENCE [LARGE SCALE GENOMIC DNA]</scope>
    <source>
        <strain evidence="1 2">BDSF4-3</strain>
    </source>
</reference>
<keyword evidence="2" id="KW-1185">Reference proteome</keyword>
<dbReference type="EMBL" id="CP129971">
    <property type="protein sequence ID" value="WMN12172.1"/>
    <property type="molecule type" value="Genomic_DNA"/>
</dbReference>
<protein>
    <submittedName>
        <fullName evidence="1">Uncharacterized protein</fullName>
    </submittedName>
</protein>
<dbReference type="RefSeq" id="WP_308350063.1">
    <property type="nucleotide sequence ID" value="NZ_CP129971.1"/>
</dbReference>
<gene>
    <name evidence="1" type="ORF">QYS49_32685</name>
</gene>
<evidence type="ECO:0000313" key="2">
    <source>
        <dbReference type="Proteomes" id="UP001230496"/>
    </source>
</evidence>
<name>A0AA51NB92_9BACT</name>
<dbReference type="Proteomes" id="UP001230496">
    <property type="component" value="Chromosome"/>
</dbReference>
<organism evidence="1 2">
    <name type="scientific">Marivirga salinarum</name>
    <dbReference type="NCBI Taxonomy" id="3059078"/>
    <lineage>
        <taxon>Bacteria</taxon>
        <taxon>Pseudomonadati</taxon>
        <taxon>Bacteroidota</taxon>
        <taxon>Cytophagia</taxon>
        <taxon>Cytophagales</taxon>
        <taxon>Marivirgaceae</taxon>
        <taxon>Marivirga</taxon>
    </lineage>
</organism>
<proteinExistence type="predicted"/>
<sequence>MDPSWEARTSGESWKMEARSRKFEVRAGKLAQAVGCWVMGVG</sequence>
<dbReference type="KEGG" id="msaa:QYS49_32685"/>
<evidence type="ECO:0000313" key="1">
    <source>
        <dbReference type="EMBL" id="WMN12172.1"/>
    </source>
</evidence>